<evidence type="ECO:0000259" key="2">
    <source>
        <dbReference type="Pfam" id="PF00582"/>
    </source>
</evidence>
<feature type="domain" description="UspA" evidence="2">
    <location>
        <begin position="4"/>
        <end position="160"/>
    </location>
</feature>
<dbReference type="EMBL" id="SDLO01000014">
    <property type="protein sequence ID" value="TDK87434.1"/>
    <property type="molecule type" value="Genomic_DNA"/>
</dbReference>
<dbReference type="Proteomes" id="UP000294929">
    <property type="component" value="Unassembled WGS sequence"/>
</dbReference>
<dbReference type="EMBL" id="LZSF01000087">
    <property type="protein sequence ID" value="OBA89272.1"/>
    <property type="molecule type" value="Genomic_DNA"/>
</dbReference>
<dbReference type="SUPFAM" id="SSF52402">
    <property type="entry name" value="Adenine nucleotide alpha hydrolases-like"/>
    <property type="match status" value="1"/>
</dbReference>
<accession>A0A1A0MV45</accession>
<dbReference type="Pfam" id="PF00582">
    <property type="entry name" value="Usp"/>
    <property type="match status" value="1"/>
</dbReference>
<dbReference type="PRINTS" id="PR01438">
    <property type="entry name" value="UNVRSLSTRESS"/>
</dbReference>
<reference evidence="3 5" key="1">
    <citation type="submission" date="2016-06" db="EMBL/GenBank/DDBJ databases">
        <authorList>
            <person name="Kjaerup R.B."/>
            <person name="Dalgaard T.S."/>
            <person name="Juul-Madsen H.R."/>
        </authorList>
    </citation>
    <scope>NUCLEOTIDE SEQUENCE [LARGE SCALE GENOMIC DNA]</scope>
    <source>
        <strain evidence="3 5">1199456.5</strain>
    </source>
</reference>
<gene>
    <name evidence="3" type="ORF">A5642_15205</name>
    <name evidence="4" type="ORF">EUA03_17820</name>
</gene>
<evidence type="ECO:0000313" key="3">
    <source>
        <dbReference type="EMBL" id="OBA89272.1"/>
    </source>
</evidence>
<proteinExistence type="inferred from homology"/>
<dbReference type="PANTHER" id="PTHR46268">
    <property type="entry name" value="STRESS RESPONSE PROTEIN NHAX"/>
    <property type="match status" value="1"/>
</dbReference>
<evidence type="ECO:0000256" key="1">
    <source>
        <dbReference type="ARBA" id="ARBA00008791"/>
    </source>
</evidence>
<dbReference type="InterPro" id="IPR006015">
    <property type="entry name" value="Universal_stress_UspA"/>
</dbReference>
<dbReference type="PANTHER" id="PTHR46268:SF6">
    <property type="entry name" value="UNIVERSAL STRESS PROTEIN UP12"/>
    <property type="match status" value="1"/>
</dbReference>
<dbReference type="AlphaFoldDB" id="A0A1A0MV45"/>
<dbReference type="CDD" id="cd00293">
    <property type="entry name" value="USP-like"/>
    <property type="match status" value="1"/>
</dbReference>
<protein>
    <submittedName>
        <fullName evidence="3">Universal stress protein</fullName>
    </submittedName>
</protein>
<evidence type="ECO:0000313" key="6">
    <source>
        <dbReference type="Proteomes" id="UP000294929"/>
    </source>
</evidence>
<dbReference type="InterPro" id="IPR006016">
    <property type="entry name" value="UspA"/>
</dbReference>
<dbReference type="Proteomes" id="UP000093962">
    <property type="component" value="Unassembled WGS sequence"/>
</dbReference>
<comment type="caution">
    <text evidence="3">The sequence shown here is derived from an EMBL/GenBank/DDBJ whole genome shotgun (WGS) entry which is preliminary data.</text>
</comment>
<evidence type="ECO:0000313" key="5">
    <source>
        <dbReference type="Proteomes" id="UP000093962"/>
    </source>
</evidence>
<dbReference type="Gene3D" id="3.40.50.620">
    <property type="entry name" value="HUPs"/>
    <property type="match status" value="1"/>
</dbReference>
<organism evidence="3 5">
    <name type="scientific">Mycolicibacterium mucogenicum</name>
    <name type="common">Mycobacterium mucogenicum</name>
    <dbReference type="NCBI Taxonomy" id="56689"/>
    <lineage>
        <taxon>Bacteria</taxon>
        <taxon>Bacillati</taxon>
        <taxon>Actinomycetota</taxon>
        <taxon>Actinomycetes</taxon>
        <taxon>Mycobacteriales</taxon>
        <taxon>Mycobacteriaceae</taxon>
        <taxon>Mycolicibacterium</taxon>
    </lineage>
</organism>
<evidence type="ECO:0000313" key="4">
    <source>
        <dbReference type="EMBL" id="TDK87434.1"/>
    </source>
</evidence>
<sequence>MGSYRTVLVGTDGSDSSMKAVEHAATFAAQQGAKLVIATAHFHEVEKGSWARAAAPEKASDRRAEDVLGRDAGYRVHGDAHVYEILRDAGELARGAGAQDVEERSVIGAPVEALTTLARDVAADLIVVGDVGLNTTAGRLLGSVPADVARKAKIDILIVHTVD</sequence>
<reference evidence="4 6" key="2">
    <citation type="submission" date="2019-01" db="EMBL/GenBank/DDBJ databases">
        <title>High-quality-draft genome sequences of five non-tuberculosis mycobacteriaceae isolated from a nosocomial environment.</title>
        <authorList>
            <person name="Tiago I."/>
            <person name="Alarico S."/>
            <person name="Pereira S.G."/>
            <person name="Coelho C."/>
            <person name="Maranha A."/>
            <person name="Empadinhas N."/>
        </authorList>
    </citation>
    <scope>NUCLEOTIDE SEQUENCE [LARGE SCALE GENOMIC DNA]</scope>
    <source>
        <strain evidence="4 6">24AIII</strain>
    </source>
</reference>
<comment type="similarity">
    <text evidence="1">Belongs to the universal stress protein A family.</text>
</comment>
<dbReference type="InterPro" id="IPR014729">
    <property type="entry name" value="Rossmann-like_a/b/a_fold"/>
</dbReference>
<name>A0A1A0MV45_MYCMU</name>
<dbReference type="RefSeq" id="WP_061007371.1">
    <property type="nucleotide sequence ID" value="NZ_LSKA01000558.1"/>
</dbReference>
<dbReference type="OrthoDB" id="3427787at2"/>